<accession>A0A2H4SP53</accession>
<feature type="region of interest" description="Disordered" evidence="1">
    <location>
        <begin position="1"/>
        <end position="31"/>
    </location>
</feature>
<gene>
    <name evidence="2" type="ORF">A9K55_005224</name>
</gene>
<evidence type="ECO:0000256" key="1">
    <source>
        <dbReference type="SAM" id="MobiDB-lite"/>
    </source>
</evidence>
<protein>
    <submittedName>
        <fullName evidence="2">Uncharacterized protein</fullName>
    </submittedName>
</protein>
<dbReference type="Proteomes" id="UP000323067">
    <property type="component" value="Chromosome v"/>
</dbReference>
<dbReference type="OrthoDB" id="4972338at2759"/>
<reference evidence="2 3" key="1">
    <citation type="journal article" date="2017" name="BMC Genomics">
        <title>Chromosome level assembly and secondary metabolite potential of the parasitic fungus Cordyceps militaris.</title>
        <authorList>
            <person name="Kramer G.J."/>
            <person name="Nodwell J.R."/>
        </authorList>
    </citation>
    <scope>NUCLEOTIDE SEQUENCE [LARGE SCALE GENOMIC DNA]</scope>
    <source>
        <strain evidence="2 3">ATCC 34164</strain>
    </source>
</reference>
<dbReference type="VEuPathDB" id="FungiDB:A9K55_005224"/>
<evidence type="ECO:0000313" key="2">
    <source>
        <dbReference type="EMBL" id="ATY64881.1"/>
    </source>
</evidence>
<evidence type="ECO:0000313" key="3">
    <source>
        <dbReference type="Proteomes" id="UP000323067"/>
    </source>
</evidence>
<dbReference type="AlphaFoldDB" id="A0A2H4SP53"/>
<proteinExistence type="predicted"/>
<dbReference type="VEuPathDB" id="FungiDB:CCM_08197"/>
<dbReference type="EMBL" id="CP023325">
    <property type="protein sequence ID" value="ATY64881.1"/>
    <property type="molecule type" value="Genomic_DNA"/>
</dbReference>
<sequence length="141" mass="15554">MPAAGGTVRHLSQPPTGGHLPSRGPLNRPRREKRCMFQAALRRRVLRCCRSRRERENDHMVRGYAPAWPRHGPILMRAAMPGPPCAYVAGRSLVIGTCESQCESDNCPNALVCRPRRWARACDGCGGGDTRGPGEYSPYSL</sequence>
<name>A0A2H4SP53_CORMI</name>
<organism evidence="2 3">
    <name type="scientific">Cordyceps militaris</name>
    <name type="common">Caterpillar fungus</name>
    <name type="synonym">Clavaria militaris</name>
    <dbReference type="NCBI Taxonomy" id="73501"/>
    <lineage>
        <taxon>Eukaryota</taxon>
        <taxon>Fungi</taxon>
        <taxon>Dikarya</taxon>
        <taxon>Ascomycota</taxon>
        <taxon>Pezizomycotina</taxon>
        <taxon>Sordariomycetes</taxon>
        <taxon>Hypocreomycetidae</taxon>
        <taxon>Hypocreales</taxon>
        <taxon>Cordycipitaceae</taxon>
        <taxon>Cordyceps</taxon>
    </lineage>
</organism>